<dbReference type="Gene3D" id="2.60.40.10">
    <property type="entry name" value="Immunoglobulins"/>
    <property type="match status" value="1"/>
</dbReference>
<dbReference type="InterPro" id="IPR013783">
    <property type="entry name" value="Ig-like_fold"/>
</dbReference>
<protein>
    <recommendedName>
        <fullName evidence="3">NHL repeat containing protein</fullName>
    </recommendedName>
</protein>
<dbReference type="AlphaFoldDB" id="A0A937VXP9"/>
<gene>
    <name evidence="1" type="ORF">FJZ47_04285</name>
</gene>
<dbReference type="Gene3D" id="2.120.10.30">
    <property type="entry name" value="TolB, C-terminal domain"/>
    <property type="match status" value="2"/>
</dbReference>
<comment type="caution">
    <text evidence="1">The sequence shown here is derived from an EMBL/GenBank/DDBJ whole genome shotgun (WGS) entry which is preliminary data.</text>
</comment>
<proteinExistence type="predicted"/>
<dbReference type="SUPFAM" id="SSF63829">
    <property type="entry name" value="Calcium-dependent phosphotriesterase"/>
    <property type="match status" value="2"/>
</dbReference>
<reference evidence="1" key="1">
    <citation type="submission" date="2019-03" db="EMBL/GenBank/DDBJ databases">
        <title>Lake Tanganyika Metagenome-Assembled Genomes (MAGs).</title>
        <authorList>
            <person name="Tran P."/>
        </authorList>
    </citation>
    <scope>NUCLEOTIDE SEQUENCE</scope>
    <source>
        <strain evidence="1">K_DeepCast_65m_m2_066</strain>
    </source>
</reference>
<dbReference type="Proteomes" id="UP000712673">
    <property type="component" value="Unassembled WGS sequence"/>
</dbReference>
<dbReference type="InterPro" id="IPR011042">
    <property type="entry name" value="6-blade_b-propeller_TolB-like"/>
</dbReference>
<evidence type="ECO:0008006" key="3">
    <source>
        <dbReference type="Google" id="ProtNLM"/>
    </source>
</evidence>
<dbReference type="EMBL" id="VGLS01000083">
    <property type="protein sequence ID" value="MBM3223008.1"/>
    <property type="molecule type" value="Genomic_DNA"/>
</dbReference>
<organism evidence="1 2">
    <name type="scientific">Tectimicrobiota bacterium</name>
    <dbReference type="NCBI Taxonomy" id="2528274"/>
    <lineage>
        <taxon>Bacteria</taxon>
        <taxon>Pseudomonadati</taxon>
        <taxon>Nitrospinota/Tectimicrobiota group</taxon>
        <taxon>Candidatus Tectimicrobiota</taxon>
    </lineage>
</organism>
<accession>A0A937VXP9</accession>
<name>A0A937VXP9_UNCTE</name>
<evidence type="ECO:0000313" key="1">
    <source>
        <dbReference type="EMBL" id="MBM3223008.1"/>
    </source>
</evidence>
<evidence type="ECO:0000313" key="2">
    <source>
        <dbReference type="Proteomes" id="UP000712673"/>
    </source>
</evidence>
<sequence>MLTSAQVTVRGTAHDQNLITQVMVQDISATSVDNFATWEATLQLSPGIHTLRVSTEDALGNHHPAAATAIIEIGTLLDNPRDVAVSATGAIFVTDVQRRAVIRIDPQEGHRTLISDAGTGQGPPFGFPAGIAVEATGQLLVTDMTALGVDGSMQGTNGIVRINPLSGDRAIVTDSIKGKGPTLSRFLGSIAVEATGQILVTDGFLSAVLRVDPVTGDRSILSDATVGQGPAFSNVLVGLAIESTGHILVAELQQKGPFGRTRGRNGIVRIDSVRGDRTVLSDTTTGTGVSFTGFLRSLAVDTVGQIYAVDAGLRTVVHVAPINGDRTLLAASPVLAGGIATEATGDLLVIATGSPDAVGIVRIDPRSGKHTLLSGPVTLGSGPRLQAPGSLIVETTGKSLVLDGDTVIRVDPHTGNRTVVSSPAAGTGPPLRFPQGIVHEAEDQLLVLETNGVVRIHTNTGHAPPSPRLAVASSEG</sequence>